<accession>A0ABZ1UE35</accession>
<protein>
    <submittedName>
        <fullName evidence="2">DUF3592 domain-containing protein</fullName>
    </submittedName>
</protein>
<sequence length="289" mass="30804">MGWHGYLALWCGVLGAVALVGYGRSLAGMTREQRAVRVPGRIEQVRAPRHGGSRRGGIPVVVSYREPSSGARVVVTNDGEHGEQGETITAAWTGREIGVRYPRGRPHDYRFTADPQAGGRGLGWPNTALFLLYAGPVVAAAVDRGWPWALIGVCGPWALIGVCYLPGNVRDTRHRRERLASMIATEGRIVAVLRDVTTDAEGSTSTTVTPVVAFTTREGAAVTAHCDAGVPDPADSYGRHLTVHYPTDDPAGFVLDHTAQQRSVRSDIAINVVFLVLVAAAAVTGVLLL</sequence>
<proteinExistence type="predicted"/>
<organism evidence="2 3">
    <name type="scientific">Kitasatospora purpeofusca</name>
    <dbReference type="NCBI Taxonomy" id="67352"/>
    <lineage>
        <taxon>Bacteria</taxon>
        <taxon>Bacillati</taxon>
        <taxon>Actinomycetota</taxon>
        <taxon>Actinomycetes</taxon>
        <taxon>Kitasatosporales</taxon>
        <taxon>Streptomycetaceae</taxon>
        <taxon>Kitasatospora</taxon>
    </lineage>
</organism>
<evidence type="ECO:0000256" key="1">
    <source>
        <dbReference type="SAM" id="Phobius"/>
    </source>
</evidence>
<name>A0ABZ1UE35_9ACTN</name>
<evidence type="ECO:0000313" key="2">
    <source>
        <dbReference type="EMBL" id="WUQ88519.1"/>
    </source>
</evidence>
<keyword evidence="3" id="KW-1185">Reference proteome</keyword>
<feature type="transmembrane region" description="Helical" evidence="1">
    <location>
        <begin position="268"/>
        <end position="288"/>
    </location>
</feature>
<evidence type="ECO:0000313" key="3">
    <source>
        <dbReference type="Proteomes" id="UP001432222"/>
    </source>
</evidence>
<dbReference type="Proteomes" id="UP001432222">
    <property type="component" value="Chromosome"/>
</dbReference>
<dbReference type="RefSeq" id="WP_328959064.1">
    <property type="nucleotide sequence ID" value="NZ_CP108110.1"/>
</dbReference>
<keyword evidence="1" id="KW-0812">Transmembrane</keyword>
<feature type="transmembrane region" description="Helical" evidence="1">
    <location>
        <begin position="6"/>
        <end position="27"/>
    </location>
</feature>
<gene>
    <name evidence="2" type="ORF">OHA16_39315</name>
</gene>
<dbReference type="EMBL" id="CP108110">
    <property type="protein sequence ID" value="WUQ88519.1"/>
    <property type="molecule type" value="Genomic_DNA"/>
</dbReference>
<feature type="transmembrane region" description="Helical" evidence="1">
    <location>
        <begin position="148"/>
        <end position="167"/>
    </location>
</feature>
<keyword evidence="1" id="KW-0472">Membrane</keyword>
<feature type="transmembrane region" description="Helical" evidence="1">
    <location>
        <begin position="122"/>
        <end position="142"/>
    </location>
</feature>
<keyword evidence="1" id="KW-1133">Transmembrane helix</keyword>
<reference evidence="2" key="1">
    <citation type="submission" date="2022-10" db="EMBL/GenBank/DDBJ databases">
        <title>The complete genomes of actinobacterial strains from the NBC collection.</title>
        <authorList>
            <person name="Joergensen T.S."/>
            <person name="Alvarez Arevalo M."/>
            <person name="Sterndorff E.B."/>
            <person name="Faurdal D."/>
            <person name="Vuksanovic O."/>
            <person name="Mourched A.-S."/>
            <person name="Charusanti P."/>
            <person name="Shaw S."/>
            <person name="Blin K."/>
            <person name="Weber T."/>
        </authorList>
    </citation>
    <scope>NUCLEOTIDE SEQUENCE</scope>
    <source>
        <strain evidence="2">NBC_00222</strain>
    </source>
</reference>